<dbReference type="Proteomes" id="UP000244336">
    <property type="component" value="Chromosome 8"/>
</dbReference>
<reference evidence="2 3" key="1">
    <citation type="submission" date="2018-04" db="EMBL/GenBank/DDBJ databases">
        <title>WGS assembly of Panicum hallii var. hallii HAL2.</title>
        <authorList>
            <person name="Lovell J."/>
            <person name="Jenkins J."/>
            <person name="Lowry D."/>
            <person name="Mamidi S."/>
            <person name="Sreedasyam A."/>
            <person name="Weng X."/>
            <person name="Barry K."/>
            <person name="Bonette J."/>
            <person name="Campitelli B."/>
            <person name="Daum C."/>
            <person name="Gordon S."/>
            <person name="Gould B."/>
            <person name="Lipzen A."/>
            <person name="MacQueen A."/>
            <person name="Palacio-Mejia J."/>
            <person name="Plott C."/>
            <person name="Shakirov E."/>
            <person name="Shu S."/>
            <person name="Yoshinaga Y."/>
            <person name="Zane M."/>
            <person name="Rokhsar D."/>
            <person name="Grimwood J."/>
            <person name="Schmutz J."/>
            <person name="Juenger T."/>
        </authorList>
    </citation>
    <scope>NUCLEOTIDE SEQUENCE [LARGE SCALE GENOMIC DNA]</scope>
    <source>
        <strain evidence="3">cv. HAL2</strain>
    </source>
</reference>
<feature type="signal peptide" evidence="1">
    <location>
        <begin position="1"/>
        <end position="31"/>
    </location>
</feature>
<accession>A0A2T7CJY7</accession>
<feature type="chain" id="PRO_5015563932" evidence="1">
    <location>
        <begin position="32"/>
        <end position="69"/>
    </location>
</feature>
<dbReference type="EMBL" id="CM009756">
    <property type="protein sequence ID" value="PUZ43660.1"/>
    <property type="molecule type" value="Genomic_DNA"/>
</dbReference>
<dbReference type="Gramene" id="PUZ43660">
    <property type="protein sequence ID" value="PUZ43660"/>
    <property type="gene ID" value="GQ55_8G025500"/>
</dbReference>
<evidence type="ECO:0000313" key="3">
    <source>
        <dbReference type="Proteomes" id="UP000244336"/>
    </source>
</evidence>
<evidence type="ECO:0000256" key="1">
    <source>
        <dbReference type="SAM" id="SignalP"/>
    </source>
</evidence>
<name>A0A2T7CJY7_9POAL</name>
<organism evidence="2 3">
    <name type="scientific">Panicum hallii var. hallii</name>
    <dbReference type="NCBI Taxonomy" id="1504633"/>
    <lineage>
        <taxon>Eukaryota</taxon>
        <taxon>Viridiplantae</taxon>
        <taxon>Streptophyta</taxon>
        <taxon>Embryophyta</taxon>
        <taxon>Tracheophyta</taxon>
        <taxon>Spermatophyta</taxon>
        <taxon>Magnoliopsida</taxon>
        <taxon>Liliopsida</taxon>
        <taxon>Poales</taxon>
        <taxon>Poaceae</taxon>
        <taxon>PACMAD clade</taxon>
        <taxon>Panicoideae</taxon>
        <taxon>Panicodae</taxon>
        <taxon>Paniceae</taxon>
        <taxon>Panicinae</taxon>
        <taxon>Panicum</taxon>
        <taxon>Panicum sect. Panicum</taxon>
    </lineage>
</organism>
<evidence type="ECO:0000313" key="2">
    <source>
        <dbReference type="EMBL" id="PUZ43660.1"/>
    </source>
</evidence>
<dbReference type="AlphaFoldDB" id="A0A2T7CJY7"/>
<keyword evidence="1" id="KW-0732">Signal</keyword>
<protein>
    <submittedName>
        <fullName evidence="2">Uncharacterized protein</fullName>
    </submittedName>
</protein>
<keyword evidence="3" id="KW-1185">Reference proteome</keyword>
<sequence length="69" mass="8042">MERKRSRRPTRRRRARLNVLFHVDLVSWASGATEPGAPDNCCSWVAAQVRFLPEIEGTKHQACYMFFFS</sequence>
<gene>
    <name evidence="2" type="ORF">GQ55_8G025500</name>
</gene>
<proteinExistence type="predicted"/>